<keyword evidence="3" id="KW-1185">Reference proteome</keyword>
<proteinExistence type="predicted"/>
<comment type="caution">
    <text evidence="2">The sequence shown here is derived from an EMBL/GenBank/DDBJ whole genome shotgun (WGS) entry which is preliminary data.</text>
</comment>
<reference evidence="2 3" key="1">
    <citation type="journal article" date="2013" name="PLoS ONE">
        <title>Predicting the Proteins of Angomonas deanei, Strigomonas culicis and Their Respective Endosymbionts Reveals New Aspects of the Trypanosomatidae Family.</title>
        <authorList>
            <person name="Motta M.C."/>
            <person name="Martins A.C."/>
            <person name="de Souza S.S."/>
            <person name="Catta-Preta C.M."/>
            <person name="Silva R."/>
            <person name="Klein C.C."/>
            <person name="de Almeida L.G."/>
            <person name="de Lima Cunha O."/>
            <person name="Ciapina L.P."/>
            <person name="Brocchi M."/>
            <person name="Colabardini A.C."/>
            <person name="de Araujo Lima B."/>
            <person name="Machado C.R."/>
            <person name="de Almeida Soares C.M."/>
            <person name="Probst C.M."/>
            <person name="de Menezes C.B."/>
            <person name="Thompson C.E."/>
            <person name="Bartholomeu D.C."/>
            <person name="Gradia D.F."/>
            <person name="Pavoni D.P."/>
            <person name="Grisard E.C."/>
            <person name="Fantinatti-Garboggini F."/>
            <person name="Marchini F.K."/>
            <person name="Rodrigues-Luiz G.F."/>
            <person name="Wagner G."/>
            <person name="Goldman G.H."/>
            <person name="Fietto J.L."/>
            <person name="Elias M.C."/>
            <person name="Goldman M.H."/>
            <person name="Sagot M.F."/>
            <person name="Pereira M."/>
            <person name="Stoco P.H."/>
            <person name="de Mendonca-Neto R.P."/>
            <person name="Teixeira S.M."/>
            <person name="Maciel T.E."/>
            <person name="de Oliveira Mendes T.A."/>
            <person name="Urmenyi T.P."/>
            <person name="de Souza W."/>
            <person name="Schenkman S."/>
            <person name="de Vasconcelos A.T."/>
        </authorList>
    </citation>
    <scope>NUCLEOTIDE SEQUENCE [LARGE SCALE GENOMIC DNA]</scope>
</reference>
<accession>S9TFM7</accession>
<name>S9TFM7_9TRYP</name>
<feature type="region of interest" description="Disordered" evidence="1">
    <location>
        <begin position="170"/>
        <end position="189"/>
    </location>
</feature>
<evidence type="ECO:0000313" key="3">
    <source>
        <dbReference type="Proteomes" id="UP000015354"/>
    </source>
</evidence>
<dbReference type="AlphaFoldDB" id="S9TFM7"/>
<dbReference type="EMBL" id="ATMH01011783">
    <property type="protein sequence ID" value="EPY15759.1"/>
    <property type="molecule type" value="Genomic_DNA"/>
</dbReference>
<feature type="compositionally biased region" description="Basic residues" evidence="1">
    <location>
        <begin position="170"/>
        <end position="183"/>
    </location>
</feature>
<gene>
    <name evidence="2" type="ORF">STCU_11784</name>
</gene>
<organism evidence="2 3">
    <name type="scientific">Strigomonas culicis</name>
    <dbReference type="NCBI Taxonomy" id="28005"/>
    <lineage>
        <taxon>Eukaryota</taxon>
        <taxon>Discoba</taxon>
        <taxon>Euglenozoa</taxon>
        <taxon>Kinetoplastea</taxon>
        <taxon>Metakinetoplastina</taxon>
        <taxon>Trypanosomatida</taxon>
        <taxon>Trypanosomatidae</taxon>
        <taxon>Strigomonadinae</taxon>
        <taxon>Strigomonas</taxon>
    </lineage>
</organism>
<protein>
    <submittedName>
        <fullName evidence="2">Uncharacterized protein</fullName>
    </submittedName>
</protein>
<evidence type="ECO:0000256" key="1">
    <source>
        <dbReference type="SAM" id="MobiDB-lite"/>
    </source>
</evidence>
<evidence type="ECO:0000313" key="2">
    <source>
        <dbReference type="EMBL" id="EPY15759.1"/>
    </source>
</evidence>
<sequence>MPPPATPTAAWRRPAATVAWVAAGLPVDFLFQLWWVAYQGEQGAWGPPELEDLTVFYAIVRLLDGLSRLERESARCFLQLRERDRRHGGGGGPEAAAHFLRSSVAEVLLEQWQRATAAVRDPLPTGGASEPPPSSASVTTRWRSTPIFCAARPWRRCCEMASSRVLPNRRKTPVGRLGSRRHCARPDWS</sequence>
<dbReference type="Proteomes" id="UP000015354">
    <property type="component" value="Unassembled WGS sequence"/>
</dbReference>